<dbReference type="EMBL" id="JACHED010000004">
    <property type="protein sequence ID" value="MBB6497622.1"/>
    <property type="molecule type" value="Genomic_DNA"/>
</dbReference>
<dbReference type="Pfam" id="PF02776">
    <property type="entry name" value="TPP_enzyme_N"/>
    <property type="match status" value="1"/>
</dbReference>
<reference evidence="8 11" key="3">
    <citation type="submission" date="2020-07" db="EMBL/GenBank/DDBJ databases">
        <title>Genomic Encyclopedia of Type Strains, Phase IV (KMG-V): Genome sequencing to study the core and pangenomes of soil and plant-associated prokaryotes.</title>
        <authorList>
            <person name="Whitman W."/>
        </authorList>
    </citation>
    <scope>NUCLEOTIDE SEQUENCE [LARGE SCALE GENOMIC DNA]</scope>
    <source>
        <strain evidence="8 11">C13</strain>
        <strain evidence="9 12">D1</strain>
    </source>
</reference>
<dbReference type="EMBL" id="CP026606">
    <property type="protein sequence ID" value="AVB76352.1"/>
    <property type="molecule type" value="Genomic_DNA"/>
</dbReference>
<dbReference type="AlphaFoldDB" id="A0A2L1CAF5"/>
<sequence>MKYLDFMIDFFENKGVKSVFAYPGEQILPIYRALHENSKINCIDVKHEQASAHAADGYFRITNEVGICLATAGPGATNLTTGIATAFKDSSSILALTGRCSTNYIEKNYFQEIPMDFLNFEKGYFVENAESKYLINSYNDSYEIKKPISLNIPADIYNKEVIDSKLDLANKNNGSVETAISTIKKHKNAKNPVLLIGQGIYGNLKYSEMIEIGEILKKLQIPIITTYPTRGVIDENFENAYGMVGRRGSLKSNELILKSDAVFSIGASLSYNTLPESIRDKILYNVIPLNLGINSTNDIKTIVNTFNENVSSGHVKPSGQNLSRNEFKFGDYSTKIHEILENLPKDTIITTDAGNHTVFVSLLKKCVAPRNIISSHSMGTMGFGLPASIGVKFGCNDYNINREVVSISGDGGFQMNIQELGTVAENNLKILIVVMKNNHLNMFGKINTPDFNKIADAYGIENVYIQNSDEIGENVSYFLKKSIPYVMVVECENEILPKPFI</sequence>
<dbReference type="GO" id="GO:0003984">
    <property type="term" value="F:acetolactate synthase activity"/>
    <property type="evidence" value="ECO:0007669"/>
    <property type="project" value="UniProtKB-EC"/>
</dbReference>
<dbReference type="InterPro" id="IPR029035">
    <property type="entry name" value="DHS-like_NAD/FAD-binding_dom"/>
</dbReference>
<dbReference type="Gene3D" id="3.40.50.1220">
    <property type="entry name" value="TPP-binding domain"/>
    <property type="match status" value="1"/>
</dbReference>
<dbReference type="Proteomes" id="UP000567099">
    <property type="component" value="Unassembled WGS sequence"/>
</dbReference>
<feature type="domain" description="Thiamine pyrophosphate enzyme TPP-binding" evidence="5">
    <location>
        <begin position="352"/>
        <end position="488"/>
    </location>
</feature>
<dbReference type="KEGG" id="mmad:MMJJ_09430"/>
<dbReference type="SUPFAM" id="SSF52467">
    <property type="entry name" value="DHS-like NAD/FAD-binding domain"/>
    <property type="match status" value="1"/>
</dbReference>
<evidence type="ECO:0000259" key="4">
    <source>
        <dbReference type="Pfam" id="PF00205"/>
    </source>
</evidence>
<dbReference type="GO" id="GO:0030976">
    <property type="term" value="F:thiamine pyrophosphate binding"/>
    <property type="evidence" value="ECO:0007669"/>
    <property type="project" value="InterPro"/>
</dbReference>
<evidence type="ECO:0000313" key="8">
    <source>
        <dbReference type="EMBL" id="MBA2864839.1"/>
    </source>
</evidence>
<dbReference type="InterPro" id="IPR045229">
    <property type="entry name" value="TPP_enz"/>
</dbReference>
<accession>A0A2L1CAF5</accession>
<evidence type="ECO:0000313" key="9">
    <source>
        <dbReference type="EMBL" id="MBB6497622.1"/>
    </source>
</evidence>
<proteinExistence type="inferred from homology"/>
<dbReference type="InterPro" id="IPR011766">
    <property type="entry name" value="TPP_enzyme_TPP-bd"/>
</dbReference>
<dbReference type="GO" id="GO:0009097">
    <property type="term" value="P:isoleucine biosynthetic process"/>
    <property type="evidence" value="ECO:0007669"/>
    <property type="project" value="TreeGrafter"/>
</dbReference>
<evidence type="ECO:0000259" key="6">
    <source>
        <dbReference type="Pfam" id="PF02776"/>
    </source>
</evidence>
<evidence type="ECO:0000256" key="2">
    <source>
        <dbReference type="ARBA" id="ARBA00023052"/>
    </source>
</evidence>
<organism evidence="7 10">
    <name type="scientific">Methanococcus maripaludis</name>
    <name type="common">Methanococcus deltae</name>
    <dbReference type="NCBI Taxonomy" id="39152"/>
    <lineage>
        <taxon>Archaea</taxon>
        <taxon>Methanobacteriati</taxon>
        <taxon>Methanobacteriota</taxon>
        <taxon>Methanomada group</taxon>
        <taxon>Methanococci</taxon>
        <taxon>Methanococcales</taxon>
        <taxon>Methanococcaceae</taxon>
        <taxon>Methanococcus</taxon>
    </lineage>
</organism>
<dbReference type="PANTHER" id="PTHR18968:SF13">
    <property type="entry name" value="ACETOLACTATE SYNTHASE CATALYTIC SUBUNIT, MITOCHONDRIAL"/>
    <property type="match status" value="1"/>
</dbReference>
<reference evidence="10" key="1">
    <citation type="journal article" date="2018" name="Genome Announc.">
        <title>Complete Genome Sequence of the Methanococcus maripaludis Type Strain JJ (DSM 2067), a Model for Selenoprotein Synthesis in Archaea.</title>
        <authorList>
            <person name="Poehlein A."/>
            <person name="Heym D."/>
            <person name="Quitzke V."/>
            <person name="Fersch J."/>
            <person name="Daniel R."/>
            <person name="Rother M."/>
        </authorList>
    </citation>
    <scope>NUCLEOTIDE SEQUENCE [LARGE SCALE GENOMIC DNA]</scope>
    <source>
        <strain evidence="10">DSM 2067</strain>
    </source>
</reference>
<protein>
    <submittedName>
        <fullName evidence="7">Acetolactate synthase isozyme 3 large subunit</fullName>
        <ecNumber evidence="7 8">2.2.1.6</ecNumber>
    </submittedName>
    <submittedName>
        <fullName evidence="8">Acetolactate synthase-1/2/3 large subunit</fullName>
    </submittedName>
</protein>
<evidence type="ECO:0000256" key="3">
    <source>
        <dbReference type="RuleBase" id="RU362132"/>
    </source>
</evidence>
<gene>
    <name evidence="7" type="primary">ilvI</name>
    <name evidence="8" type="ORF">HNP94_001867</name>
    <name evidence="9" type="ORF">HNP96_001670</name>
    <name evidence="7" type="ORF">MMJJ_09430</name>
</gene>
<keyword evidence="7" id="KW-0808">Transferase</keyword>
<comment type="similarity">
    <text evidence="1 3">Belongs to the TPP enzyme family.</text>
</comment>
<dbReference type="GO" id="GO:0005948">
    <property type="term" value="C:acetolactate synthase complex"/>
    <property type="evidence" value="ECO:0007669"/>
    <property type="project" value="TreeGrafter"/>
</dbReference>
<dbReference type="GO" id="GO:0009099">
    <property type="term" value="P:L-valine biosynthetic process"/>
    <property type="evidence" value="ECO:0007669"/>
    <property type="project" value="TreeGrafter"/>
</dbReference>
<dbReference type="Gene3D" id="3.40.50.970">
    <property type="match status" value="2"/>
</dbReference>
<reference evidence="7" key="2">
    <citation type="submission" date="2018-02" db="EMBL/GenBank/DDBJ databases">
        <title>Complete genome sequence of the Methanococcus maripaludis type strain JJ (DSM 2067), a model for selenoprotein synthesis in Archaea.</title>
        <authorList>
            <person name="Poehlein A."/>
            <person name="Heym D."/>
            <person name="Quitzke V."/>
            <person name="Fersch J."/>
            <person name="Daniel R."/>
            <person name="Rother M."/>
        </authorList>
    </citation>
    <scope>NUCLEOTIDE SEQUENCE [LARGE SCALE GENOMIC DNA]</scope>
    <source>
        <strain evidence="7">DSM 2067</strain>
    </source>
</reference>
<dbReference type="GO" id="GO:0050660">
    <property type="term" value="F:flavin adenine dinucleotide binding"/>
    <property type="evidence" value="ECO:0007669"/>
    <property type="project" value="TreeGrafter"/>
</dbReference>
<name>A0A2L1CAF5_METMI</name>
<dbReference type="Pfam" id="PF02775">
    <property type="entry name" value="TPP_enzyme_C"/>
    <property type="match status" value="1"/>
</dbReference>
<dbReference type="InterPro" id="IPR012001">
    <property type="entry name" value="Thiamin_PyroP_enz_TPP-bd_dom"/>
</dbReference>
<evidence type="ECO:0000313" key="11">
    <source>
        <dbReference type="Proteomes" id="UP000567099"/>
    </source>
</evidence>
<evidence type="ECO:0000313" key="10">
    <source>
        <dbReference type="Proteomes" id="UP000239462"/>
    </source>
</evidence>
<dbReference type="GO" id="GO:0044272">
    <property type="term" value="P:sulfur compound biosynthetic process"/>
    <property type="evidence" value="ECO:0007669"/>
    <property type="project" value="UniProtKB-ARBA"/>
</dbReference>
<dbReference type="PANTHER" id="PTHR18968">
    <property type="entry name" value="THIAMINE PYROPHOSPHATE ENZYMES"/>
    <property type="match status" value="1"/>
</dbReference>
<dbReference type="InterPro" id="IPR012000">
    <property type="entry name" value="Thiamin_PyroP_enz_cen_dom"/>
</dbReference>
<dbReference type="GeneID" id="36102030"/>
<feature type="domain" description="Thiamine pyrophosphate enzyme N-terminal TPP-binding" evidence="6">
    <location>
        <begin position="1"/>
        <end position="113"/>
    </location>
</feature>
<dbReference type="Proteomes" id="UP000590564">
    <property type="component" value="Unassembled WGS sequence"/>
</dbReference>
<evidence type="ECO:0000313" key="12">
    <source>
        <dbReference type="Proteomes" id="UP000590564"/>
    </source>
</evidence>
<dbReference type="GO" id="GO:0000287">
    <property type="term" value="F:magnesium ion binding"/>
    <property type="evidence" value="ECO:0007669"/>
    <property type="project" value="InterPro"/>
</dbReference>
<keyword evidence="2 3" id="KW-0786">Thiamine pyrophosphate</keyword>
<dbReference type="CDD" id="cd07035">
    <property type="entry name" value="TPP_PYR_POX_like"/>
    <property type="match status" value="1"/>
</dbReference>
<feature type="domain" description="Thiamine pyrophosphate enzyme central" evidence="4">
    <location>
        <begin position="187"/>
        <end position="274"/>
    </location>
</feature>
<dbReference type="Proteomes" id="UP000239462">
    <property type="component" value="Chromosome"/>
</dbReference>
<dbReference type="EMBL" id="JACDUO010000003">
    <property type="protein sequence ID" value="MBA2864839.1"/>
    <property type="molecule type" value="Genomic_DNA"/>
</dbReference>
<dbReference type="SUPFAM" id="SSF52518">
    <property type="entry name" value="Thiamin diphosphate-binding fold (THDP-binding)"/>
    <property type="match status" value="2"/>
</dbReference>
<dbReference type="RefSeq" id="WP_104837891.1">
    <property type="nucleotide sequence ID" value="NZ_CP026606.1"/>
</dbReference>
<evidence type="ECO:0000313" key="7">
    <source>
        <dbReference type="EMBL" id="AVB76352.1"/>
    </source>
</evidence>
<evidence type="ECO:0000256" key="1">
    <source>
        <dbReference type="ARBA" id="ARBA00007812"/>
    </source>
</evidence>
<dbReference type="Pfam" id="PF00205">
    <property type="entry name" value="TPP_enzyme_M"/>
    <property type="match status" value="1"/>
</dbReference>
<dbReference type="InterPro" id="IPR029061">
    <property type="entry name" value="THDP-binding"/>
</dbReference>
<dbReference type="EC" id="2.2.1.6" evidence="7 8"/>
<evidence type="ECO:0000259" key="5">
    <source>
        <dbReference type="Pfam" id="PF02775"/>
    </source>
</evidence>